<sequence length="235" mass="26543">MNSNKNKTKKIKEFYDTVYYKTPPKIVTPSYHHRRLTKKLKINKNSNVLDVACGTGAFLAACQEKGARISGVDLSDVAISTCRLALPSGSFHSCAAESLPFKDNHFNLVTCLGSLEHFIDPLAALKEMQRVATEDALFVILVPNKDFLTRKFGLYKGTHQVDAKEDVKSLAEWDALFEESGLEVNELWKDLHVLSWQWISNAGISKTPIRILQALALTVWPMKWQYQVYHSATKK</sequence>
<dbReference type="Gene3D" id="3.40.50.150">
    <property type="entry name" value="Vaccinia Virus protein VP39"/>
    <property type="match status" value="1"/>
</dbReference>
<organism evidence="1 2">
    <name type="scientific">Sediminihaliea albiluteola</name>
    <dbReference type="NCBI Taxonomy" id="2758564"/>
    <lineage>
        <taxon>Bacteria</taxon>
        <taxon>Pseudomonadati</taxon>
        <taxon>Pseudomonadota</taxon>
        <taxon>Gammaproteobacteria</taxon>
        <taxon>Cellvibrionales</taxon>
        <taxon>Halieaceae</taxon>
        <taxon>Sediminihaliea</taxon>
    </lineage>
</organism>
<dbReference type="Proteomes" id="UP000539350">
    <property type="component" value="Unassembled WGS sequence"/>
</dbReference>
<keyword evidence="2" id="KW-1185">Reference proteome</keyword>
<dbReference type="GO" id="GO:0032259">
    <property type="term" value="P:methylation"/>
    <property type="evidence" value="ECO:0007669"/>
    <property type="project" value="UniProtKB-KW"/>
</dbReference>
<dbReference type="EMBL" id="JACFXU010000008">
    <property type="protein sequence ID" value="MBA6411547.1"/>
    <property type="molecule type" value="Genomic_DNA"/>
</dbReference>
<dbReference type="PANTHER" id="PTHR43861:SF6">
    <property type="entry name" value="METHYLTRANSFERASE TYPE 11"/>
    <property type="match status" value="1"/>
</dbReference>
<dbReference type="Pfam" id="PF13489">
    <property type="entry name" value="Methyltransf_23"/>
    <property type="match status" value="1"/>
</dbReference>
<dbReference type="AlphaFoldDB" id="A0A7W2YI02"/>
<name>A0A7W2YI02_9GAMM</name>
<proteinExistence type="predicted"/>
<dbReference type="SUPFAM" id="SSF53335">
    <property type="entry name" value="S-adenosyl-L-methionine-dependent methyltransferases"/>
    <property type="match status" value="1"/>
</dbReference>
<dbReference type="CDD" id="cd02440">
    <property type="entry name" value="AdoMet_MTases"/>
    <property type="match status" value="1"/>
</dbReference>
<protein>
    <submittedName>
        <fullName evidence="1">Class I SAM-dependent methyltransferase</fullName>
    </submittedName>
</protein>
<keyword evidence="1" id="KW-0808">Transferase</keyword>
<reference evidence="1 2" key="1">
    <citation type="submission" date="2020-07" db="EMBL/GenBank/DDBJ databases">
        <title>Halieaceae bacterium, F7430, whole genome shotgun sequencing project.</title>
        <authorList>
            <person name="Jiang S."/>
            <person name="Liu Z.W."/>
            <person name="Du Z.J."/>
        </authorList>
    </citation>
    <scope>NUCLEOTIDE SEQUENCE [LARGE SCALE GENOMIC DNA]</scope>
    <source>
        <strain evidence="1 2">F7430</strain>
    </source>
</reference>
<comment type="caution">
    <text evidence="1">The sequence shown here is derived from an EMBL/GenBank/DDBJ whole genome shotgun (WGS) entry which is preliminary data.</text>
</comment>
<dbReference type="GO" id="GO:0008168">
    <property type="term" value="F:methyltransferase activity"/>
    <property type="evidence" value="ECO:0007669"/>
    <property type="project" value="UniProtKB-KW"/>
</dbReference>
<dbReference type="InterPro" id="IPR029063">
    <property type="entry name" value="SAM-dependent_MTases_sf"/>
</dbReference>
<evidence type="ECO:0000313" key="2">
    <source>
        <dbReference type="Proteomes" id="UP000539350"/>
    </source>
</evidence>
<evidence type="ECO:0000313" key="1">
    <source>
        <dbReference type="EMBL" id="MBA6411547.1"/>
    </source>
</evidence>
<gene>
    <name evidence="1" type="ORF">H2508_00240</name>
</gene>
<keyword evidence="1" id="KW-0489">Methyltransferase</keyword>
<accession>A0A7W2YI02</accession>
<dbReference type="PANTHER" id="PTHR43861">
    <property type="entry name" value="TRANS-ACONITATE 2-METHYLTRANSFERASE-RELATED"/>
    <property type="match status" value="1"/>
</dbReference>
<dbReference type="RefSeq" id="WP_182168410.1">
    <property type="nucleotide sequence ID" value="NZ_JACFXU010000008.1"/>
</dbReference>